<proteinExistence type="predicted"/>
<evidence type="ECO:0000313" key="1">
    <source>
        <dbReference type="EMBL" id="MYM20499.1"/>
    </source>
</evidence>
<gene>
    <name evidence="1" type="ORF">GSY69_11115</name>
</gene>
<evidence type="ECO:0000313" key="2">
    <source>
        <dbReference type="Proteomes" id="UP000469215"/>
    </source>
</evidence>
<reference evidence="1 2" key="1">
    <citation type="submission" date="2020-01" db="EMBL/GenBank/DDBJ databases">
        <authorList>
            <person name="Deng T."/>
        </authorList>
    </citation>
    <scope>NUCLEOTIDE SEQUENCE [LARGE SCALE GENOMIC DNA]</scope>
    <source>
        <strain evidence="1 2">5221</strain>
    </source>
</reference>
<organism evidence="1 2">
    <name type="scientific">Brevibacterium rongguiense</name>
    <dbReference type="NCBI Taxonomy" id="2695267"/>
    <lineage>
        <taxon>Bacteria</taxon>
        <taxon>Bacillati</taxon>
        <taxon>Actinomycetota</taxon>
        <taxon>Actinomycetes</taxon>
        <taxon>Micrococcales</taxon>
        <taxon>Brevibacteriaceae</taxon>
        <taxon>Brevibacterium</taxon>
    </lineage>
</organism>
<accession>A0A6N9H8Z2</accession>
<comment type="caution">
    <text evidence="1">The sequence shown here is derived from an EMBL/GenBank/DDBJ whole genome shotgun (WGS) entry which is preliminary data.</text>
</comment>
<dbReference type="Proteomes" id="UP000469215">
    <property type="component" value="Unassembled WGS sequence"/>
</dbReference>
<name>A0A6N9H8Z2_9MICO</name>
<sequence length="177" mass="19406">MLLDWARGAEVEVERAAGGQLVVSLPGEKKLKTVVSVRLGAERADLQAFVIRHADENEEAVYAWLLRRNAKLRGLAFSIDALGDIYLDASVPLAAWDEPFVDQLMGRLLSAADESFNELLVLGFLTSMKREWAWRIARGESTRNLQAFESLLSGPDNEFLGTFSAHADPAGQPPAAP</sequence>
<dbReference type="Pfam" id="PF10722">
    <property type="entry name" value="YbjN"/>
    <property type="match status" value="1"/>
</dbReference>
<dbReference type="EMBL" id="WWEQ01000055">
    <property type="protein sequence ID" value="MYM20499.1"/>
    <property type="molecule type" value="Genomic_DNA"/>
</dbReference>
<dbReference type="AlphaFoldDB" id="A0A6N9H8Z2"/>
<dbReference type="Gene3D" id="3.30.1460.10">
    <property type="match status" value="1"/>
</dbReference>
<protein>
    <submittedName>
        <fullName evidence="1">YbjN domain-containing protein</fullName>
    </submittedName>
</protein>
<keyword evidence="2" id="KW-1185">Reference proteome</keyword>
<dbReference type="InterPro" id="IPR019660">
    <property type="entry name" value="Put_sensory_transdc_reg_YbjN"/>
</dbReference>
<dbReference type="SUPFAM" id="SSF69635">
    <property type="entry name" value="Type III secretory system chaperone-like"/>
    <property type="match status" value="1"/>
</dbReference>